<sequence>MKIGTINIDWFKKSVQSKQFIIEKINEQDFDFLIVTENIDEFKFSENYFVYHSNPIPLDEEFEFLDYGKYLKGNQPVRTSIYSKYPSIKQNTVRDFYTSISHDFLVDEKTVTVYGTIVGTLGIQHQKDIAKKELLNFIFDVDELVEKQNDFIVAGDFNTSFLESEKRELSQINSREVLINISHKYHIQRITENITQNIDHIFISKSFPKAESLVWITEDELQDKYHKGVSIII</sequence>
<feature type="domain" description="Endonuclease/exonuclease/phosphatase" evidence="1">
    <location>
        <begin position="5"/>
        <end position="218"/>
    </location>
</feature>
<gene>
    <name evidence="2" type="ORF">J2X31_002414</name>
</gene>
<accession>A0ABU1TQX6</accession>
<proteinExistence type="predicted"/>
<protein>
    <recommendedName>
        <fullName evidence="1">Endonuclease/exonuclease/phosphatase domain-containing protein</fullName>
    </recommendedName>
</protein>
<evidence type="ECO:0000259" key="1">
    <source>
        <dbReference type="Pfam" id="PF03372"/>
    </source>
</evidence>
<dbReference type="Pfam" id="PF03372">
    <property type="entry name" value="Exo_endo_phos"/>
    <property type="match status" value="1"/>
</dbReference>
<dbReference type="RefSeq" id="WP_310026951.1">
    <property type="nucleotide sequence ID" value="NZ_JAVDVI010000010.1"/>
</dbReference>
<dbReference type="Gene3D" id="3.60.10.10">
    <property type="entry name" value="Endonuclease/exonuclease/phosphatase"/>
    <property type="match status" value="1"/>
</dbReference>
<dbReference type="InterPro" id="IPR036691">
    <property type="entry name" value="Endo/exonu/phosph_ase_sf"/>
</dbReference>
<evidence type="ECO:0000313" key="3">
    <source>
        <dbReference type="Proteomes" id="UP001255185"/>
    </source>
</evidence>
<organism evidence="2 3">
    <name type="scientific">Flavobacterium arsenatis</name>
    <dbReference type="NCBI Taxonomy" id="1484332"/>
    <lineage>
        <taxon>Bacteria</taxon>
        <taxon>Pseudomonadati</taxon>
        <taxon>Bacteroidota</taxon>
        <taxon>Flavobacteriia</taxon>
        <taxon>Flavobacteriales</taxon>
        <taxon>Flavobacteriaceae</taxon>
        <taxon>Flavobacterium</taxon>
    </lineage>
</organism>
<reference evidence="2 3" key="1">
    <citation type="submission" date="2023-07" db="EMBL/GenBank/DDBJ databases">
        <title>Sorghum-associated microbial communities from plants grown in Nebraska, USA.</title>
        <authorList>
            <person name="Schachtman D."/>
        </authorList>
    </citation>
    <scope>NUCLEOTIDE SEQUENCE [LARGE SCALE GENOMIC DNA]</scope>
    <source>
        <strain evidence="2 3">3773</strain>
    </source>
</reference>
<keyword evidence="3" id="KW-1185">Reference proteome</keyword>
<dbReference type="SUPFAM" id="SSF56219">
    <property type="entry name" value="DNase I-like"/>
    <property type="match status" value="1"/>
</dbReference>
<dbReference type="Proteomes" id="UP001255185">
    <property type="component" value="Unassembled WGS sequence"/>
</dbReference>
<comment type="caution">
    <text evidence="2">The sequence shown here is derived from an EMBL/GenBank/DDBJ whole genome shotgun (WGS) entry which is preliminary data.</text>
</comment>
<dbReference type="InterPro" id="IPR005135">
    <property type="entry name" value="Endo/exonuclease/phosphatase"/>
</dbReference>
<dbReference type="EMBL" id="JAVDVI010000010">
    <property type="protein sequence ID" value="MDR6968391.1"/>
    <property type="molecule type" value="Genomic_DNA"/>
</dbReference>
<name>A0ABU1TQX6_9FLAO</name>
<evidence type="ECO:0000313" key="2">
    <source>
        <dbReference type="EMBL" id="MDR6968391.1"/>
    </source>
</evidence>